<organism evidence="2 3">
    <name type="scientific">Pedobacter cryoconitis</name>
    <dbReference type="NCBI Taxonomy" id="188932"/>
    <lineage>
        <taxon>Bacteria</taxon>
        <taxon>Pseudomonadati</taxon>
        <taxon>Bacteroidota</taxon>
        <taxon>Sphingobacteriia</taxon>
        <taxon>Sphingobacteriales</taxon>
        <taxon>Sphingobacteriaceae</taxon>
        <taxon>Pedobacter</taxon>
    </lineage>
</organism>
<dbReference type="SUPFAM" id="SSF46785">
    <property type="entry name" value="Winged helix' DNA-binding domain"/>
    <property type="match status" value="1"/>
</dbReference>
<dbReference type="InterPro" id="IPR000835">
    <property type="entry name" value="HTH_MarR-typ"/>
</dbReference>
<proteinExistence type="predicted"/>
<accession>A0A7W8ZJF4</accession>
<evidence type="ECO:0000313" key="2">
    <source>
        <dbReference type="EMBL" id="MBB5635000.1"/>
    </source>
</evidence>
<dbReference type="Proteomes" id="UP000537204">
    <property type="component" value="Unassembled WGS sequence"/>
</dbReference>
<feature type="domain" description="HTH marR-type" evidence="1">
    <location>
        <begin position="62"/>
        <end position="195"/>
    </location>
</feature>
<dbReference type="Gene3D" id="1.10.10.10">
    <property type="entry name" value="Winged helix-like DNA-binding domain superfamily/Winged helix DNA-binding domain"/>
    <property type="match status" value="1"/>
</dbReference>
<dbReference type="AlphaFoldDB" id="A0A7W8ZJF4"/>
<name>A0A7W8ZJF4_9SPHI</name>
<protein>
    <submittedName>
        <fullName evidence="2">DNA-binding MarR family transcriptional regulator</fullName>
    </submittedName>
</protein>
<gene>
    <name evidence="2" type="ORF">HDE68_000885</name>
</gene>
<dbReference type="InterPro" id="IPR036388">
    <property type="entry name" value="WH-like_DNA-bd_sf"/>
</dbReference>
<comment type="caution">
    <text evidence="2">The sequence shown here is derived from an EMBL/GenBank/DDBJ whole genome shotgun (WGS) entry which is preliminary data.</text>
</comment>
<reference evidence="2 3" key="1">
    <citation type="submission" date="2020-08" db="EMBL/GenBank/DDBJ databases">
        <title>Genomic Encyclopedia of Type Strains, Phase IV (KMG-V): Genome sequencing to study the core and pangenomes of soil and plant-associated prokaryotes.</title>
        <authorList>
            <person name="Whitman W."/>
        </authorList>
    </citation>
    <scope>NUCLEOTIDE SEQUENCE [LARGE SCALE GENOMIC DNA]</scope>
    <source>
        <strain evidence="2 3">S3M1</strain>
    </source>
</reference>
<dbReference type="EMBL" id="JACHCE010000001">
    <property type="protein sequence ID" value="MBB5635000.1"/>
    <property type="molecule type" value="Genomic_DNA"/>
</dbReference>
<dbReference type="InterPro" id="IPR036390">
    <property type="entry name" value="WH_DNA-bd_sf"/>
</dbReference>
<keyword evidence="2" id="KW-0238">DNA-binding</keyword>
<evidence type="ECO:0000313" key="3">
    <source>
        <dbReference type="Proteomes" id="UP000537204"/>
    </source>
</evidence>
<sequence length="205" mass="23155">MAYYDLISEVIDLIKRYEKESGSPGQEGYLFAQWMTEHYKKNSDQPVSEPEWDGKSNGRSADSVINTSLVHLYRYAKLNAKAAIANTSFSTPDEFIYLISLVSLGSMSKTALIKLNVHEKSAGMQIVNRLIHNGLVEQAALDSDKRNRMIDITSKGTQILNECMQNIKKASSDVTEPLSYLEKMDLIRILTKLENFHESKTRTVS</sequence>
<dbReference type="GO" id="GO:0003677">
    <property type="term" value="F:DNA binding"/>
    <property type="evidence" value="ECO:0007669"/>
    <property type="project" value="UniProtKB-KW"/>
</dbReference>
<dbReference type="RefSeq" id="WP_183879272.1">
    <property type="nucleotide sequence ID" value="NZ_JACHCD010000002.1"/>
</dbReference>
<evidence type="ECO:0000259" key="1">
    <source>
        <dbReference type="PROSITE" id="PS50995"/>
    </source>
</evidence>
<dbReference type="PROSITE" id="PS50995">
    <property type="entry name" value="HTH_MARR_2"/>
    <property type="match status" value="1"/>
</dbReference>
<dbReference type="GO" id="GO:0003700">
    <property type="term" value="F:DNA-binding transcription factor activity"/>
    <property type="evidence" value="ECO:0007669"/>
    <property type="project" value="InterPro"/>
</dbReference>